<sequence length="210" mass="23574">MIIEKIVNKIAQENTYVLSNSTSYLIIDPGSDSSALLEYLKLTDKAVCAILLTHAHFDHIMGLNDLKKYFPSAPIYLHHSEKEWMKNPELNASLFFLGKAITGPDAEQFYKIGQDYNLDGFRFRVLETPGHSIGGVSLLFESEGDSCLFSGDSLFKNAIGRWDLPTGNQAQLLESIRDQLFRLDNQIRVLPGHGPETTIGAEKLHNPFFQ</sequence>
<protein>
    <submittedName>
        <fullName evidence="6">Zn-dependent hydrolase</fullName>
    </submittedName>
</protein>
<evidence type="ECO:0000313" key="7">
    <source>
        <dbReference type="Proteomes" id="UP000028401"/>
    </source>
</evidence>
<reference evidence="6 7" key="1">
    <citation type="submission" date="2014-06" db="EMBL/GenBank/DDBJ databases">
        <title>Draft genome sequence of the putrescine producing strain Lactococcus lactis subsp cremoris GE214.</title>
        <authorList>
            <person name="Ladero V."/>
            <person name="Linares D.M."/>
            <person name="del Rio B."/>
            <person name="Mayo B."/>
            <person name="Martin M.C."/>
            <person name="Fernandez M."/>
            <person name="Alvarez M.A."/>
        </authorList>
    </citation>
    <scope>NUCLEOTIDE SEQUENCE [LARGE SCALE GENOMIC DNA]</scope>
    <source>
        <strain evidence="6 7">GE214</strain>
    </source>
</reference>
<dbReference type="InterPro" id="IPR051453">
    <property type="entry name" value="MBL_Glyoxalase_II"/>
</dbReference>
<dbReference type="PANTHER" id="PTHR46233:SF3">
    <property type="entry name" value="HYDROXYACYLGLUTATHIONE HYDROLASE GLOC"/>
    <property type="match status" value="1"/>
</dbReference>
<evidence type="ECO:0000256" key="1">
    <source>
        <dbReference type="ARBA" id="ARBA00001947"/>
    </source>
</evidence>
<dbReference type="GO" id="GO:0016787">
    <property type="term" value="F:hydrolase activity"/>
    <property type="evidence" value="ECO:0007669"/>
    <property type="project" value="UniProtKB-KW"/>
</dbReference>
<name>A0A084A8U6_LACLC</name>
<organism evidence="6 7">
    <name type="scientific">Lactococcus cremoris subsp. cremoris GE214</name>
    <dbReference type="NCBI Taxonomy" id="1415168"/>
    <lineage>
        <taxon>Bacteria</taxon>
        <taxon>Bacillati</taxon>
        <taxon>Bacillota</taxon>
        <taxon>Bacilli</taxon>
        <taxon>Lactobacillales</taxon>
        <taxon>Streptococcaceae</taxon>
        <taxon>Lactococcus</taxon>
        <taxon>Lactococcus cremoris subsp. cremoris</taxon>
    </lineage>
</organism>
<evidence type="ECO:0000256" key="2">
    <source>
        <dbReference type="ARBA" id="ARBA00022723"/>
    </source>
</evidence>
<dbReference type="PANTHER" id="PTHR46233">
    <property type="entry name" value="HYDROXYACYLGLUTATHIONE HYDROLASE GLOC"/>
    <property type="match status" value="1"/>
</dbReference>
<dbReference type="AlphaFoldDB" id="A0A084A8U6"/>
<dbReference type="Gene3D" id="3.60.15.10">
    <property type="entry name" value="Ribonuclease Z/Hydroxyacylglutathione hydrolase-like"/>
    <property type="match status" value="1"/>
</dbReference>
<feature type="domain" description="Metallo-beta-lactamase" evidence="5">
    <location>
        <begin position="12"/>
        <end position="193"/>
    </location>
</feature>
<comment type="cofactor">
    <cofactor evidence="1">
        <name>Zn(2+)</name>
        <dbReference type="ChEBI" id="CHEBI:29105"/>
    </cofactor>
</comment>
<comment type="caution">
    <text evidence="6">The sequence shown here is derived from an EMBL/GenBank/DDBJ whole genome shotgun (WGS) entry which is preliminary data.</text>
</comment>
<dbReference type="Proteomes" id="UP000028401">
    <property type="component" value="Unassembled WGS sequence"/>
</dbReference>
<proteinExistence type="predicted"/>
<dbReference type="PATRIC" id="fig|1415168.3.peg.2233"/>
<dbReference type="SUPFAM" id="SSF56281">
    <property type="entry name" value="Metallo-hydrolase/oxidoreductase"/>
    <property type="match status" value="1"/>
</dbReference>
<dbReference type="Pfam" id="PF00753">
    <property type="entry name" value="Lactamase_B"/>
    <property type="match status" value="1"/>
</dbReference>
<dbReference type="InterPro" id="IPR036866">
    <property type="entry name" value="RibonucZ/Hydroxyglut_hydro"/>
</dbReference>
<dbReference type="EMBL" id="AZSI01000134">
    <property type="protein sequence ID" value="KEY61725.1"/>
    <property type="molecule type" value="Genomic_DNA"/>
</dbReference>
<keyword evidence="4" id="KW-0862">Zinc</keyword>
<gene>
    <name evidence="6" type="ORF">U725_02167</name>
</gene>
<keyword evidence="2" id="KW-0479">Metal-binding</keyword>
<dbReference type="CDD" id="cd06262">
    <property type="entry name" value="metallo-hydrolase-like_MBL-fold"/>
    <property type="match status" value="1"/>
</dbReference>
<evidence type="ECO:0000313" key="6">
    <source>
        <dbReference type="EMBL" id="KEY61725.1"/>
    </source>
</evidence>
<evidence type="ECO:0000256" key="4">
    <source>
        <dbReference type="ARBA" id="ARBA00022833"/>
    </source>
</evidence>
<dbReference type="RefSeq" id="WP_042748743.1">
    <property type="nucleotide sequence ID" value="NZ_AZSI01000134.1"/>
</dbReference>
<dbReference type="InterPro" id="IPR001279">
    <property type="entry name" value="Metallo-B-lactamas"/>
</dbReference>
<dbReference type="SMART" id="SM00849">
    <property type="entry name" value="Lactamase_B"/>
    <property type="match status" value="1"/>
</dbReference>
<evidence type="ECO:0000256" key="3">
    <source>
        <dbReference type="ARBA" id="ARBA00022801"/>
    </source>
</evidence>
<dbReference type="GO" id="GO:0046872">
    <property type="term" value="F:metal ion binding"/>
    <property type="evidence" value="ECO:0007669"/>
    <property type="project" value="UniProtKB-KW"/>
</dbReference>
<evidence type="ECO:0000259" key="5">
    <source>
        <dbReference type="SMART" id="SM00849"/>
    </source>
</evidence>
<accession>A0A084A8U6</accession>
<keyword evidence="3 6" id="KW-0378">Hydrolase</keyword>